<dbReference type="GO" id="GO:0003724">
    <property type="term" value="F:RNA helicase activity"/>
    <property type="evidence" value="ECO:0000250"/>
    <property type="project" value="FlyBase"/>
</dbReference>
<keyword evidence="1" id="KW-0812">Transmembrane</keyword>
<accession>Q8MRJ6</accession>
<keyword evidence="1" id="KW-1133">Transmembrane helix</keyword>
<evidence type="ECO:0000313" key="3">
    <source>
        <dbReference type="FlyBase" id="FBgn0035720"/>
    </source>
</evidence>
<dbReference type="OrthoDB" id="196131at2759"/>
<feature type="transmembrane region" description="Helical" evidence="1">
    <location>
        <begin position="12"/>
        <end position="32"/>
    </location>
</feature>
<reference evidence="2" key="1">
    <citation type="submission" date="2002-06" db="EMBL/GenBank/DDBJ databases">
        <authorList>
            <person name="Stapleton M."/>
            <person name="Brokstein P."/>
            <person name="Hong L."/>
            <person name="Agbayani A."/>
            <person name="Carlson J."/>
            <person name="Champe M."/>
            <person name="Chavez C."/>
            <person name="Dorsett V."/>
            <person name="Dresnek D."/>
            <person name="Farfan D."/>
            <person name="Frise E."/>
            <person name="George R."/>
            <person name="Gonzalez M."/>
            <person name="Guarin H."/>
            <person name="Kronmiller B."/>
            <person name="Li P."/>
            <person name="Liao G."/>
            <person name="Miranda A."/>
            <person name="Mungall C.J."/>
            <person name="Nunoo J."/>
            <person name="Pacleb J."/>
            <person name="Paragas V."/>
            <person name="Park S."/>
            <person name="Patel S."/>
            <person name="Phouanenavong S."/>
            <person name="Wan K."/>
            <person name="Yu C."/>
            <person name="Lewis S.E."/>
            <person name="Rubin G.M."/>
            <person name="Celniker S."/>
        </authorList>
    </citation>
    <scope>NUCLEOTIDE SEQUENCE</scope>
    <source>
        <strain evidence="2">Berkeley</strain>
    </source>
</reference>
<keyword evidence="1" id="KW-0472">Membrane</keyword>
<sequence>MGPTFVFSLRNQAIVACGSISIPWGFIHYFVIRRRRLPGSSGLSDPSAMNRPTPPSLFALPSALFPELWRFFVSGLFRISQAIHDLKLKAHDSHFGVH</sequence>
<dbReference type="AlphaFoldDB" id="Q8MRJ6"/>
<gene>
    <name evidence="3" type="ORF">CG10077</name>
</gene>
<evidence type="ECO:0000313" key="2">
    <source>
        <dbReference type="EMBL" id="AAM50222.1"/>
    </source>
</evidence>
<dbReference type="EMBL" id="AY119568">
    <property type="protein sequence ID" value="AAM50222.1"/>
    <property type="molecule type" value="mRNA"/>
</dbReference>
<dbReference type="FlyBase" id="FBgn0035720">
    <property type="gene designation" value="CG10077"/>
</dbReference>
<dbReference type="AGR" id="FB:FBgn0035720"/>
<proteinExistence type="evidence at transcript level"/>
<protein>
    <submittedName>
        <fullName evidence="2">HL07910p</fullName>
    </submittedName>
</protein>
<name>Q8MRJ6_DROME</name>
<evidence type="ECO:0000256" key="1">
    <source>
        <dbReference type="SAM" id="Phobius"/>
    </source>
</evidence>
<organism evidence="2">
    <name type="scientific">Drosophila melanogaster</name>
    <name type="common">Fruit fly</name>
    <dbReference type="NCBI Taxonomy" id="7227"/>
    <lineage>
        <taxon>Eukaryota</taxon>
        <taxon>Metazoa</taxon>
        <taxon>Ecdysozoa</taxon>
        <taxon>Arthropoda</taxon>
        <taxon>Hexapoda</taxon>
        <taxon>Insecta</taxon>
        <taxon>Pterygota</taxon>
        <taxon>Neoptera</taxon>
        <taxon>Endopterygota</taxon>
        <taxon>Diptera</taxon>
        <taxon>Brachycera</taxon>
        <taxon>Muscomorpha</taxon>
        <taxon>Ephydroidea</taxon>
        <taxon>Drosophilidae</taxon>
        <taxon>Drosophila</taxon>
        <taxon>Sophophora</taxon>
    </lineage>
</organism>